<dbReference type="InterPro" id="IPR012677">
    <property type="entry name" value="Nucleotide-bd_a/b_plait_sf"/>
</dbReference>
<comment type="caution">
    <text evidence="1">The sequence shown here is derived from an EMBL/GenBank/DDBJ whole genome shotgun (WGS) entry which is preliminary data.</text>
</comment>
<protein>
    <submittedName>
        <fullName evidence="1">Uncharacterized protein</fullName>
    </submittedName>
</protein>
<name>A0A8J4R993_9ROSI</name>
<evidence type="ECO:0000313" key="2">
    <source>
        <dbReference type="Proteomes" id="UP000737018"/>
    </source>
</evidence>
<reference evidence="1" key="1">
    <citation type="submission" date="2020-03" db="EMBL/GenBank/DDBJ databases">
        <title>Castanea mollissima Vanexum genome sequencing.</title>
        <authorList>
            <person name="Staton M."/>
        </authorList>
    </citation>
    <scope>NUCLEOTIDE SEQUENCE</scope>
    <source>
        <tissue evidence="1">Leaf</tissue>
    </source>
</reference>
<keyword evidence="2" id="KW-1185">Reference proteome</keyword>
<proteinExistence type="predicted"/>
<dbReference type="AlphaFoldDB" id="A0A8J4R993"/>
<dbReference type="EMBL" id="JRKL02000719">
    <property type="protein sequence ID" value="KAF3968841.1"/>
    <property type="molecule type" value="Genomic_DNA"/>
</dbReference>
<organism evidence="1 2">
    <name type="scientific">Castanea mollissima</name>
    <name type="common">Chinese chestnut</name>
    <dbReference type="NCBI Taxonomy" id="60419"/>
    <lineage>
        <taxon>Eukaryota</taxon>
        <taxon>Viridiplantae</taxon>
        <taxon>Streptophyta</taxon>
        <taxon>Embryophyta</taxon>
        <taxon>Tracheophyta</taxon>
        <taxon>Spermatophyta</taxon>
        <taxon>Magnoliopsida</taxon>
        <taxon>eudicotyledons</taxon>
        <taxon>Gunneridae</taxon>
        <taxon>Pentapetalae</taxon>
        <taxon>rosids</taxon>
        <taxon>fabids</taxon>
        <taxon>Fagales</taxon>
        <taxon>Fagaceae</taxon>
        <taxon>Castanea</taxon>
    </lineage>
</organism>
<evidence type="ECO:0000313" key="1">
    <source>
        <dbReference type="EMBL" id="KAF3968841.1"/>
    </source>
</evidence>
<dbReference type="Proteomes" id="UP000737018">
    <property type="component" value="Unassembled WGS sequence"/>
</dbReference>
<sequence>MKKPSEKMKVVVWHLPPSLTQSDLSINIDEKLSATTTGKKENATKFYKGFRSANQKQFEDRDRLLQKTNPYLAEEISDSNHPQRIKCNKKAKSICRTRRRNLITRKSLVSS</sequence>
<dbReference type="OrthoDB" id="1795740at2759"/>
<accession>A0A8J4R993</accession>
<dbReference type="Gene3D" id="3.30.70.330">
    <property type="match status" value="1"/>
</dbReference>
<gene>
    <name evidence="1" type="ORF">CMV_007315</name>
</gene>